<dbReference type="EMBL" id="MEYH01000084">
    <property type="protein sequence ID" value="OGD14441.1"/>
    <property type="molecule type" value="Genomic_DNA"/>
</dbReference>
<comment type="caution">
    <text evidence="1">The sequence shown here is derived from an EMBL/GenBank/DDBJ whole genome shotgun (WGS) entry which is preliminary data.</text>
</comment>
<organism evidence="1 2">
    <name type="scientific">Candidatus Sediminicultor quintus</name>
    <dbReference type="NCBI Taxonomy" id="1797291"/>
    <lineage>
        <taxon>Bacteria</taxon>
        <taxon>Pseudomonadati</taxon>
        <taxon>Atribacterota</taxon>
        <taxon>Candidatus Phoenicimicrobiia</taxon>
        <taxon>Candidatus Pheonicimicrobiales</taxon>
        <taxon>Candidatus Phoenicimicrobiaceae</taxon>
        <taxon>Candidatus Sediminicultor</taxon>
    </lineage>
</organism>
<sequence length="61" mass="7246">MILYQSRPAPQLPEWHRIGVWNWLKSRKDAVYIGIGKYFLLLNRLNCIIFLNSTINSILEK</sequence>
<dbReference type="STRING" id="1797291.A2V47_08680"/>
<accession>A0A1F5A7D0</accession>
<evidence type="ECO:0000313" key="1">
    <source>
        <dbReference type="EMBL" id="OGD14441.1"/>
    </source>
</evidence>
<gene>
    <name evidence="1" type="ORF">A2V47_08680</name>
</gene>
<name>A0A1F5A7D0_9BACT</name>
<dbReference type="Proteomes" id="UP000177701">
    <property type="component" value="Unassembled WGS sequence"/>
</dbReference>
<protein>
    <submittedName>
        <fullName evidence="1">Uncharacterized protein</fullName>
    </submittedName>
</protein>
<evidence type="ECO:0000313" key="2">
    <source>
        <dbReference type="Proteomes" id="UP000177701"/>
    </source>
</evidence>
<proteinExistence type="predicted"/>
<reference evidence="1 2" key="1">
    <citation type="journal article" date="2016" name="Nat. Commun.">
        <title>Thousands of microbial genomes shed light on interconnected biogeochemical processes in an aquifer system.</title>
        <authorList>
            <person name="Anantharaman K."/>
            <person name="Brown C.T."/>
            <person name="Hug L.A."/>
            <person name="Sharon I."/>
            <person name="Castelle C.J."/>
            <person name="Probst A.J."/>
            <person name="Thomas B.C."/>
            <person name="Singh A."/>
            <person name="Wilkins M.J."/>
            <person name="Karaoz U."/>
            <person name="Brodie E.L."/>
            <person name="Williams K.H."/>
            <person name="Hubbard S.S."/>
            <person name="Banfield J.F."/>
        </authorList>
    </citation>
    <scope>NUCLEOTIDE SEQUENCE [LARGE SCALE GENOMIC DNA]</scope>
</reference>
<dbReference type="AlphaFoldDB" id="A0A1F5A7D0"/>